<proteinExistence type="predicted"/>
<gene>
    <name evidence="1" type="ORF">CI610_02602</name>
</gene>
<dbReference type="Gene3D" id="2.40.128.130">
    <property type="entry name" value="Autotransporter beta-domain"/>
    <property type="match status" value="1"/>
</dbReference>
<organism evidence="1">
    <name type="scientific">invertebrate metagenome</name>
    <dbReference type="NCBI Taxonomy" id="1711999"/>
    <lineage>
        <taxon>unclassified sequences</taxon>
        <taxon>metagenomes</taxon>
        <taxon>organismal metagenomes</taxon>
    </lineage>
</organism>
<accession>A0A2H9T5H1</accession>
<name>A0A2H9T5H1_9ZZZZ</name>
<reference evidence="1" key="1">
    <citation type="journal article" date="2017" name="Appl. Environ. Microbiol.">
        <title>Molecular characterization of an Endozoicomonas-like organism causing infection in king scallop Pecten maximus L.</title>
        <authorList>
            <person name="Cano I."/>
            <person name="van Aerle R."/>
            <person name="Ross S."/>
            <person name="Verner-Jeffreys D.W."/>
            <person name="Paley R.K."/>
            <person name="Rimmer G."/>
            <person name="Ryder D."/>
            <person name="Hooper P."/>
            <person name="Stone D."/>
            <person name="Feist S.W."/>
        </authorList>
    </citation>
    <scope>NUCLEOTIDE SEQUENCE</scope>
</reference>
<sequence length="77" mass="9067">MGWYDLRGKKTEQTAQFVLGGSEFTVKDADPVRERWVADAKLTYAKGDNMEFYVGYERRQQSGFHSNNYRMSLSYHF</sequence>
<dbReference type="AlphaFoldDB" id="A0A2H9T5H1"/>
<dbReference type="InterPro" id="IPR036709">
    <property type="entry name" value="Autotransporte_beta_dom_sf"/>
</dbReference>
<evidence type="ECO:0000313" key="1">
    <source>
        <dbReference type="EMBL" id="PJE78457.1"/>
    </source>
</evidence>
<protein>
    <submittedName>
        <fullName evidence="1">Uncharacterized protein</fullName>
    </submittedName>
</protein>
<dbReference type="EMBL" id="NSIT01000178">
    <property type="protein sequence ID" value="PJE78457.1"/>
    <property type="molecule type" value="Genomic_DNA"/>
</dbReference>
<dbReference type="SUPFAM" id="SSF103515">
    <property type="entry name" value="Autotransporter"/>
    <property type="match status" value="1"/>
</dbReference>
<comment type="caution">
    <text evidence="1">The sequence shown here is derived from an EMBL/GenBank/DDBJ whole genome shotgun (WGS) entry which is preliminary data.</text>
</comment>